<proteinExistence type="predicted"/>
<reference evidence="1 2" key="1">
    <citation type="journal article" date="2021" name="BMC Genomics">
        <title>Datura genome reveals duplications of psychoactive alkaloid biosynthetic genes and high mutation rate following tissue culture.</title>
        <authorList>
            <person name="Rajewski A."/>
            <person name="Carter-House D."/>
            <person name="Stajich J."/>
            <person name="Litt A."/>
        </authorList>
    </citation>
    <scope>NUCLEOTIDE SEQUENCE [LARGE SCALE GENOMIC DNA]</scope>
    <source>
        <strain evidence="1">AR-01</strain>
    </source>
</reference>
<evidence type="ECO:0000313" key="1">
    <source>
        <dbReference type="EMBL" id="MCD7469019.1"/>
    </source>
</evidence>
<accession>A0ABS8TC42</accession>
<sequence length="56" mass="6458">ERKMKMLCWELMGLLAVKSWRKWCNGAENGCFGKWGKDERSWVKPGSGRSKGLINL</sequence>
<organism evidence="1 2">
    <name type="scientific">Datura stramonium</name>
    <name type="common">Jimsonweed</name>
    <name type="synonym">Common thornapple</name>
    <dbReference type="NCBI Taxonomy" id="4076"/>
    <lineage>
        <taxon>Eukaryota</taxon>
        <taxon>Viridiplantae</taxon>
        <taxon>Streptophyta</taxon>
        <taxon>Embryophyta</taxon>
        <taxon>Tracheophyta</taxon>
        <taxon>Spermatophyta</taxon>
        <taxon>Magnoliopsida</taxon>
        <taxon>eudicotyledons</taxon>
        <taxon>Gunneridae</taxon>
        <taxon>Pentapetalae</taxon>
        <taxon>asterids</taxon>
        <taxon>lamiids</taxon>
        <taxon>Solanales</taxon>
        <taxon>Solanaceae</taxon>
        <taxon>Solanoideae</taxon>
        <taxon>Datureae</taxon>
        <taxon>Datura</taxon>
    </lineage>
</organism>
<feature type="non-terminal residue" evidence="1">
    <location>
        <position position="1"/>
    </location>
</feature>
<comment type="caution">
    <text evidence="1">The sequence shown here is derived from an EMBL/GenBank/DDBJ whole genome shotgun (WGS) entry which is preliminary data.</text>
</comment>
<keyword evidence="2" id="KW-1185">Reference proteome</keyword>
<dbReference type="EMBL" id="JACEIK010001393">
    <property type="protein sequence ID" value="MCD7469019.1"/>
    <property type="molecule type" value="Genomic_DNA"/>
</dbReference>
<gene>
    <name evidence="1" type="ORF">HAX54_007637</name>
</gene>
<protein>
    <submittedName>
        <fullName evidence="1">Uncharacterized protein</fullName>
    </submittedName>
</protein>
<name>A0ABS8TC42_DATST</name>
<evidence type="ECO:0000313" key="2">
    <source>
        <dbReference type="Proteomes" id="UP000823775"/>
    </source>
</evidence>
<dbReference type="Proteomes" id="UP000823775">
    <property type="component" value="Unassembled WGS sequence"/>
</dbReference>